<comment type="caution">
    <text evidence="1">The sequence shown here is derived from an EMBL/GenBank/DDBJ whole genome shotgun (WGS) entry which is preliminary data.</text>
</comment>
<proteinExistence type="predicted"/>
<gene>
    <name evidence="1" type="ORF">M23134_06806</name>
</gene>
<dbReference type="AlphaFoldDB" id="A1ZWS8"/>
<accession>A1ZWS8</accession>
<protein>
    <submittedName>
        <fullName evidence="1">Uncharacterized protein</fullName>
    </submittedName>
</protein>
<keyword evidence="2" id="KW-1185">Reference proteome</keyword>
<evidence type="ECO:0000313" key="2">
    <source>
        <dbReference type="Proteomes" id="UP000004095"/>
    </source>
</evidence>
<sequence length="54" mass="6450">MIVIFNPAAMLITKSLPEVEPVLNEMSGLRERFFCLFRIFLYKQSIITYFYKNL</sequence>
<organism evidence="1 2">
    <name type="scientific">Microscilla marina ATCC 23134</name>
    <dbReference type="NCBI Taxonomy" id="313606"/>
    <lineage>
        <taxon>Bacteria</taxon>
        <taxon>Pseudomonadati</taxon>
        <taxon>Bacteroidota</taxon>
        <taxon>Cytophagia</taxon>
        <taxon>Cytophagales</taxon>
        <taxon>Microscillaceae</taxon>
        <taxon>Microscilla</taxon>
    </lineage>
</organism>
<reference evidence="1 2" key="1">
    <citation type="submission" date="2007-01" db="EMBL/GenBank/DDBJ databases">
        <authorList>
            <person name="Haygood M."/>
            <person name="Podell S."/>
            <person name="Anderson C."/>
            <person name="Hopkinson B."/>
            <person name="Roe K."/>
            <person name="Barbeau K."/>
            <person name="Gaasterland T."/>
            <person name="Ferriera S."/>
            <person name="Johnson J."/>
            <person name="Kravitz S."/>
            <person name="Beeson K."/>
            <person name="Sutton G."/>
            <person name="Rogers Y.-H."/>
            <person name="Friedman R."/>
            <person name="Frazier M."/>
            <person name="Venter J.C."/>
        </authorList>
    </citation>
    <scope>NUCLEOTIDE SEQUENCE [LARGE SCALE GENOMIC DNA]</scope>
    <source>
        <strain evidence="1 2">ATCC 23134</strain>
    </source>
</reference>
<dbReference type="Proteomes" id="UP000004095">
    <property type="component" value="Unassembled WGS sequence"/>
</dbReference>
<evidence type="ECO:0000313" key="1">
    <source>
        <dbReference type="EMBL" id="EAY25210.1"/>
    </source>
</evidence>
<dbReference type="EMBL" id="AAWS01000053">
    <property type="protein sequence ID" value="EAY25210.1"/>
    <property type="molecule type" value="Genomic_DNA"/>
</dbReference>
<name>A1ZWS8_MICM2</name>